<feature type="transmembrane region" description="Helical" evidence="13">
    <location>
        <begin position="245"/>
        <end position="263"/>
    </location>
</feature>
<dbReference type="Proteomes" id="UP000249464">
    <property type="component" value="Unassembled WGS sequence"/>
</dbReference>
<dbReference type="Pfam" id="PF08030">
    <property type="entry name" value="NAD_binding_6"/>
    <property type="match status" value="1"/>
</dbReference>
<evidence type="ECO:0000256" key="3">
    <source>
        <dbReference type="ARBA" id="ARBA00012668"/>
    </source>
</evidence>
<keyword evidence="9" id="KW-0560">Oxidoreductase</keyword>
<reference evidence="15 16" key="1">
    <citation type="submission" date="2016-11" db="EMBL/GenBank/DDBJ databases">
        <authorList>
            <person name="Jaros S."/>
            <person name="Januszkiewicz K."/>
            <person name="Wedrychowicz H."/>
        </authorList>
    </citation>
    <scope>NUCLEOTIDE SEQUENCE [LARGE SCALE GENOMIC DNA]</scope>
</reference>
<dbReference type="InterPro" id="IPR017938">
    <property type="entry name" value="Riboflavin_synthase-like_b-brl"/>
</dbReference>
<name>A0A2X0N7L6_9BASI</name>
<evidence type="ECO:0000259" key="14">
    <source>
        <dbReference type="PROSITE" id="PS51384"/>
    </source>
</evidence>
<dbReference type="InterPro" id="IPR013130">
    <property type="entry name" value="Fe3_Rdtase_TM_dom"/>
</dbReference>
<evidence type="ECO:0000256" key="9">
    <source>
        <dbReference type="ARBA" id="ARBA00023002"/>
    </source>
</evidence>
<evidence type="ECO:0000256" key="2">
    <source>
        <dbReference type="ARBA" id="ARBA00006278"/>
    </source>
</evidence>
<sequence>MLASPSEWSFSAGALVERASAEAVAALWRRHDTSSYTAAEKAEMLIDPYEEAPKYALAAIYFILAGIGLAAIGNLFTVLRRTTFGRRIAANRVVRRFRAGFRWIACSQPRAIGWIRFPTTGTILLISSFWIFILVWSLSITPYYRSRWNVGSPPLAIRTGLFALGIFPFILAFGAKWNWVTFVTGYSHEKLQVVHQWLSHLFLVLSLLHTFPFVMAGREIRPNTDGKNPHLYSQIYYSGWVAHKVYYWSGIAALVPLAWLCWGSATPLRNRFYEIFKYLHFVSAILFSGFFYIHCNRLLGSWHYLWATAILYLSSVIMRFALLFVRNGRSIPRATVELLPESTVRVLISCPPGHRWKAGQHVFLNFIKARPLESHPITVANAPWLHPNAKAGPRTMMMLLRISPRSGLGPSLLELASTGSSTPVLIDGPYGGLMTSDLGVHEHVVLLAGGGGVSFVSSILQDLCERKARNFEGIATRKVEVHWAVKNEGSSMARAWLDDHFASVVALVPDDFVRIHFYVTKSAITSDDVAEAAIVPAVPAIAEEKSEAHESLNSKRSFTSGSPTPLSYFTTHRGRPQLPLLLSQIFLSCPSTQSVGIASCGPSEFTTAVRNAVAKRQKEIFLGVAEGAQEVNLHTEEFDW</sequence>
<dbReference type="Gene3D" id="3.40.50.80">
    <property type="entry name" value="Nucleotide-binding domain of ferredoxin-NADP reductase (FNR) module"/>
    <property type="match status" value="1"/>
</dbReference>
<dbReference type="GO" id="GO:0015677">
    <property type="term" value="P:copper ion import"/>
    <property type="evidence" value="ECO:0007669"/>
    <property type="project" value="TreeGrafter"/>
</dbReference>
<comment type="similarity">
    <text evidence="2">Belongs to the ferric reductase (FRE) family.</text>
</comment>
<dbReference type="InterPro" id="IPR051410">
    <property type="entry name" value="Ferric/Cupric_Reductase"/>
</dbReference>
<dbReference type="SUPFAM" id="SSF63380">
    <property type="entry name" value="Riboflavin synthase domain-like"/>
    <property type="match status" value="1"/>
</dbReference>
<keyword evidence="6 13" id="KW-0812">Transmembrane</keyword>
<dbReference type="CDD" id="cd06186">
    <property type="entry name" value="NOX_Duox_like_FAD_NADP"/>
    <property type="match status" value="1"/>
</dbReference>
<evidence type="ECO:0000256" key="10">
    <source>
        <dbReference type="ARBA" id="ARBA00023065"/>
    </source>
</evidence>
<dbReference type="Pfam" id="PF08022">
    <property type="entry name" value="FAD_binding_8"/>
    <property type="match status" value="1"/>
</dbReference>
<dbReference type="GO" id="GO:0005886">
    <property type="term" value="C:plasma membrane"/>
    <property type="evidence" value="ECO:0007669"/>
    <property type="project" value="UniProtKB-SubCell"/>
</dbReference>
<evidence type="ECO:0000256" key="11">
    <source>
        <dbReference type="ARBA" id="ARBA00023136"/>
    </source>
</evidence>
<dbReference type="AlphaFoldDB" id="A0A2X0N7L6"/>
<gene>
    <name evidence="15" type="primary">BQ5605_C009g05688</name>
    <name evidence="15" type="ORF">BQ5605_C009G05688</name>
</gene>
<keyword evidence="16" id="KW-1185">Reference proteome</keyword>
<evidence type="ECO:0000256" key="1">
    <source>
        <dbReference type="ARBA" id="ARBA00004651"/>
    </source>
</evidence>
<feature type="domain" description="FAD-binding FR-type" evidence="14">
    <location>
        <begin position="326"/>
        <end position="436"/>
    </location>
</feature>
<dbReference type="EMBL" id="FQNC01000049">
    <property type="protein sequence ID" value="SGY84295.1"/>
    <property type="molecule type" value="Genomic_DNA"/>
</dbReference>
<evidence type="ECO:0000256" key="13">
    <source>
        <dbReference type="SAM" id="Phobius"/>
    </source>
</evidence>
<evidence type="ECO:0000313" key="16">
    <source>
        <dbReference type="Proteomes" id="UP000249464"/>
    </source>
</evidence>
<evidence type="ECO:0000313" key="15">
    <source>
        <dbReference type="EMBL" id="SGY84295.1"/>
    </source>
</evidence>
<evidence type="ECO:0000256" key="6">
    <source>
        <dbReference type="ARBA" id="ARBA00022692"/>
    </source>
</evidence>
<dbReference type="STRING" id="796604.A0A2X0N7L6"/>
<dbReference type="PROSITE" id="PS51384">
    <property type="entry name" value="FAD_FR"/>
    <property type="match status" value="1"/>
</dbReference>
<feature type="transmembrane region" description="Helical" evidence="13">
    <location>
        <begin position="305"/>
        <end position="325"/>
    </location>
</feature>
<evidence type="ECO:0000256" key="12">
    <source>
        <dbReference type="ARBA" id="ARBA00048483"/>
    </source>
</evidence>
<keyword evidence="5" id="KW-1003">Cell membrane</keyword>
<feature type="transmembrane region" description="Helical" evidence="13">
    <location>
        <begin position="156"/>
        <end position="177"/>
    </location>
</feature>
<dbReference type="InterPro" id="IPR013121">
    <property type="entry name" value="Fe_red_NAD-bd_6"/>
</dbReference>
<protein>
    <recommendedName>
        <fullName evidence="3">ferric-chelate reductase (NADPH)</fullName>
        <ecNumber evidence="3">1.16.1.9</ecNumber>
    </recommendedName>
</protein>
<organism evidence="15 16">
    <name type="scientific">Microbotryum silenes-dioicae</name>
    <dbReference type="NCBI Taxonomy" id="796604"/>
    <lineage>
        <taxon>Eukaryota</taxon>
        <taxon>Fungi</taxon>
        <taxon>Dikarya</taxon>
        <taxon>Basidiomycota</taxon>
        <taxon>Pucciniomycotina</taxon>
        <taxon>Microbotryomycetes</taxon>
        <taxon>Microbotryales</taxon>
        <taxon>Microbotryaceae</taxon>
        <taxon>Microbotryum</taxon>
    </lineage>
</organism>
<dbReference type="InterPro" id="IPR013112">
    <property type="entry name" value="FAD-bd_8"/>
</dbReference>
<dbReference type="GO" id="GO:0006826">
    <property type="term" value="P:iron ion transport"/>
    <property type="evidence" value="ECO:0007669"/>
    <property type="project" value="TreeGrafter"/>
</dbReference>
<dbReference type="SUPFAM" id="SSF52343">
    <property type="entry name" value="Ferredoxin reductase-like, C-terminal NADP-linked domain"/>
    <property type="match status" value="1"/>
</dbReference>
<dbReference type="InterPro" id="IPR039261">
    <property type="entry name" value="FNR_nucleotide-bd"/>
</dbReference>
<proteinExistence type="inferred from homology"/>
<feature type="transmembrane region" description="Helical" evidence="13">
    <location>
        <begin position="197"/>
        <end position="215"/>
    </location>
</feature>
<dbReference type="GO" id="GO:0052851">
    <property type="term" value="F:ferric-chelate reductase (NADPH) activity"/>
    <property type="evidence" value="ECO:0007669"/>
    <property type="project" value="UniProtKB-EC"/>
</dbReference>
<comment type="subcellular location">
    <subcellularLocation>
        <location evidence="1">Cell membrane</location>
        <topology evidence="1">Multi-pass membrane protein</topology>
    </subcellularLocation>
</comment>
<dbReference type="GO" id="GO:0006879">
    <property type="term" value="P:intracellular iron ion homeostasis"/>
    <property type="evidence" value="ECO:0007669"/>
    <property type="project" value="TreeGrafter"/>
</dbReference>
<evidence type="ECO:0000256" key="7">
    <source>
        <dbReference type="ARBA" id="ARBA00022982"/>
    </source>
</evidence>
<evidence type="ECO:0000256" key="5">
    <source>
        <dbReference type="ARBA" id="ARBA00022475"/>
    </source>
</evidence>
<keyword evidence="7" id="KW-0249">Electron transport</keyword>
<keyword evidence="11 13" id="KW-0472">Membrane</keyword>
<dbReference type="Pfam" id="PF01794">
    <property type="entry name" value="Ferric_reduct"/>
    <property type="match status" value="1"/>
</dbReference>
<dbReference type="SFLD" id="SFLDG01168">
    <property type="entry name" value="Ferric_reductase_subgroup_(FRE"/>
    <property type="match status" value="1"/>
</dbReference>
<dbReference type="EC" id="1.16.1.9" evidence="3"/>
<feature type="transmembrane region" description="Helical" evidence="13">
    <location>
        <begin position="275"/>
        <end position="293"/>
    </location>
</feature>
<dbReference type="PANTHER" id="PTHR32361:SF23">
    <property type="entry name" value="FERRIC-CHELATE REDUCTASE"/>
    <property type="match status" value="1"/>
</dbReference>
<comment type="catalytic activity">
    <reaction evidence="12">
        <text>2 a Fe(II)-siderophore + NADP(+) + H(+) = 2 a Fe(III)-siderophore + NADPH</text>
        <dbReference type="Rhea" id="RHEA:28795"/>
        <dbReference type="Rhea" id="RHEA-COMP:11342"/>
        <dbReference type="Rhea" id="RHEA-COMP:11344"/>
        <dbReference type="ChEBI" id="CHEBI:15378"/>
        <dbReference type="ChEBI" id="CHEBI:29033"/>
        <dbReference type="ChEBI" id="CHEBI:29034"/>
        <dbReference type="ChEBI" id="CHEBI:57783"/>
        <dbReference type="ChEBI" id="CHEBI:58349"/>
        <dbReference type="EC" id="1.16.1.9"/>
    </reaction>
</comment>
<feature type="transmembrane region" description="Helical" evidence="13">
    <location>
        <begin position="55"/>
        <end position="79"/>
    </location>
</feature>
<feature type="transmembrane region" description="Helical" evidence="13">
    <location>
        <begin position="123"/>
        <end position="144"/>
    </location>
</feature>
<evidence type="ECO:0000256" key="4">
    <source>
        <dbReference type="ARBA" id="ARBA00022448"/>
    </source>
</evidence>
<dbReference type="SFLD" id="SFLDS00052">
    <property type="entry name" value="Ferric_Reductase_Domain"/>
    <property type="match status" value="1"/>
</dbReference>
<accession>A0A2X0N7L6</accession>
<dbReference type="InterPro" id="IPR017927">
    <property type="entry name" value="FAD-bd_FR_type"/>
</dbReference>
<keyword evidence="10" id="KW-0406">Ion transport</keyword>
<keyword evidence="8 13" id="KW-1133">Transmembrane helix</keyword>
<evidence type="ECO:0000256" key="8">
    <source>
        <dbReference type="ARBA" id="ARBA00022989"/>
    </source>
</evidence>
<dbReference type="PANTHER" id="PTHR32361">
    <property type="entry name" value="FERRIC/CUPRIC REDUCTASE TRANSMEMBRANE COMPONENT"/>
    <property type="match status" value="1"/>
</dbReference>
<keyword evidence="4" id="KW-0813">Transport</keyword>